<dbReference type="InterPro" id="IPR023203">
    <property type="entry name" value="TTHA0068_sf"/>
</dbReference>
<evidence type="ECO:0000313" key="3">
    <source>
        <dbReference type="Proteomes" id="UP001199469"/>
    </source>
</evidence>
<accession>A0ABS8P7L2</accession>
<keyword evidence="3" id="KW-1185">Reference proteome</keyword>
<feature type="region of interest" description="Disordered" evidence="1">
    <location>
        <begin position="146"/>
        <end position="165"/>
    </location>
</feature>
<feature type="compositionally biased region" description="Basic and acidic residues" evidence="1">
    <location>
        <begin position="12"/>
        <end position="31"/>
    </location>
</feature>
<dbReference type="RefSeq" id="WP_230733461.1">
    <property type="nucleotide sequence ID" value="NZ_JAJNDB010000002.1"/>
</dbReference>
<dbReference type="Proteomes" id="UP001199469">
    <property type="component" value="Unassembled WGS sequence"/>
</dbReference>
<dbReference type="EMBL" id="JAJNDB010000002">
    <property type="protein sequence ID" value="MCD2193993.1"/>
    <property type="molecule type" value="Genomic_DNA"/>
</dbReference>
<protein>
    <submittedName>
        <fullName evidence="2">DUF309 domain-containing protein</fullName>
    </submittedName>
</protein>
<feature type="region of interest" description="Disordered" evidence="1">
    <location>
        <begin position="105"/>
        <end position="139"/>
    </location>
</feature>
<proteinExistence type="predicted"/>
<dbReference type="InterPro" id="IPR005500">
    <property type="entry name" value="DUF309"/>
</dbReference>
<gene>
    <name evidence="2" type="ORF">LQ327_11465</name>
</gene>
<comment type="caution">
    <text evidence="2">The sequence shown here is derived from an EMBL/GenBank/DDBJ whole genome shotgun (WGS) entry which is preliminary data.</text>
</comment>
<feature type="region of interest" description="Disordered" evidence="1">
    <location>
        <begin position="1"/>
        <end position="47"/>
    </location>
</feature>
<organism evidence="2 3">
    <name type="scientific">Actinomycetospora endophytica</name>
    <dbReference type="NCBI Taxonomy" id="2291215"/>
    <lineage>
        <taxon>Bacteria</taxon>
        <taxon>Bacillati</taxon>
        <taxon>Actinomycetota</taxon>
        <taxon>Actinomycetes</taxon>
        <taxon>Pseudonocardiales</taxon>
        <taxon>Pseudonocardiaceae</taxon>
        <taxon>Actinomycetospora</taxon>
    </lineage>
</organism>
<dbReference type="Gene3D" id="1.10.3450.10">
    <property type="entry name" value="TTHA0068-like"/>
    <property type="match status" value="1"/>
</dbReference>
<dbReference type="PANTHER" id="PTHR34796">
    <property type="entry name" value="EXPRESSED PROTEIN"/>
    <property type="match status" value="1"/>
</dbReference>
<name>A0ABS8P7L2_9PSEU</name>
<dbReference type="SUPFAM" id="SSF140663">
    <property type="entry name" value="TTHA0068-like"/>
    <property type="match status" value="1"/>
</dbReference>
<sequence>MTAPGAHGQASADRDRDPTGRARNARPRDASGRPLPPGEAGVERVDEDVVLAPQDALTEAQRLLDGGYPFHAHEVLEGAWKSGPDDERAFWQGLAQLAVGLTHEQRGNRRGAPSLLRRGADNITEDPATGTRHGVDTARLAGWARSRADAVEAGEESGGAPRLQD</sequence>
<evidence type="ECO:0000313" key="2">
    <source>
        <dbReference type="EMBL" id="MCD2193993.1"/>
    </source>
</evidence>
<reference evidence="2 3" key="1">
    <citation type="submission" date="2021-11" db="EMBL/GenBank/DDBJ databases">
        <title>Draft genome sequence of Actinomycetospora sp. SF1 isolated from the rhizosphere soil.</title>
        <authorList>
            <person name="Duangmal K."/>
            <person name="Chantavorakit T."/>
        </authorList>
    </citation>
    <scope>NUCLEOTIDE SEQUENCE [LARGE SCALE GENOMIC DNA]</scope>
    <source>
        <strain evidence="2 3">TBRC 5722</strain>
    </source>
</reference>
<evidence type="ECO:0000256" key="1">
    <source>
        <dbReference type="SAM" id="MobiDB-lite"/>
    </source>
</evidence>
<dbReference type="PANTHER" id="PTHR34796:SF1">
    <property type="entry name" value="EXPRESSED PROTEIN"/>
    <property type="match status" value="1"/>
</dbReference>
<dbReference type="Pfam" id="PF03745">
    <property type="entry name" value="DUF309"/>
    <property type="match status" value="1"/>
</dbReference>